<keyword evidence="3" id="KW-1185">Reference proteome</keyword>
<proteinExistence type="predicted"/>
<feature type="domain" description="HTH cro/C1-type" evidence="1">
    <location>
        <begin position="49"/>
        <end position="86"/>
    </location>
</feature>
<dbReference type="InterPro" id="IPR001387">
    <property type="entry name" value="Cro/C1-type_HTH"/>
</dbReference>
<organism evidence="2 3">
    <name type="scientific">candidate division MSBL1 archaeon SCGC-AAA382M17</name>
    <dbReference type="NCBI Taxonomy" id="1698284"/>
    <lineage>
        <taxon>Archaea</taxon>
        <taxon>Methanobacteriati</taxon>
        <taxon>Methanobacteriota</taxon>
        <taxon>candidate division MSBL1</taxon>
    </lineage>
</organism>
<dbReference type="Gene3D" id="1.10.260.40">
    <property type="entry name" value="lambda repressor-like DNA-binding domains"/>
    <property type="match status" value="1"/>
</dbReference>
<comment type="caution">
    <text evidence="2">The sequence shown here is derived from an EMBL/GenBank/DDBJ whole genome shotgun (WGS) entry which is preliminary data.</text>
</comment>
<dbReference type="EMBL" id="LHYI01000011">
    <property type="protein sequence ID" value="KXB08610.1"/>
    <property type="molecule type" value="Genomic_DNA"/>
</dbReference>
<accession>A0ABR5TJU3</accession>
<protein>
    <recommendedName>
        <fullName evidence="1">HTH cro/C1-type domain-containing protein</fullName>
    </recommendedName>
</protein>
<evidence type="ECO:0000259" key="1">
    <source>
        <dbReference type="Pfam" id="PF01381"/>
    </source>
</evidence>
<reference evidence="2 3" key="1">
    <citation type="journal article" date="2016" name="Sci. Rep.">
        <title>Metabolic traits of an uncultured archaeal lineage -MSBL1- from brine pools of the Red Sea.</title>
        <authorList>
            <person name="Mwirichia R."/>
            <person name="Alam I."/>
            <person name="Rashid M."/>
            <person name="Vinu M."/>
            <person name="Ba-Alawi W."/>
            <person name="Anthony Kamau A."/>
            <person name="Kamanda Ngugi D."/>
            <person name="Goker M."/>
            <person name="Klenk H.P."/>
            <person name="Bajic V."/>
            <person name="Stingl U."/>
        </authorList>
    </citation>
    <scope>NUCLEOTIDE SEQUENCE [LARGE SCALE GENOMIC DNA]</scope>
    <source>
        <strain evidence="2">SCGC-AAA382M17</strain>
    </source>
</reference>
<dbReference type="Pfam" id="PF01381">
    <property type="entry name" value="HTH_3"/>
    <property type="match status" value="1"/>
</dbReference>
<sequence length="111" mass="13285">MILFLKVEVCQVNRGVNIKSRFDGISEFISRRGRMRVLNELLEEIENPAEVARRLDITRNAVYGWINEKRRHPSNEHALEMLKILNSENERKFKEILVEELQIFQRLVFNF</sequence>
<dbReference type="Proteomes" id="UP000070633">
    <property type="component" value="Unassembled WGS sequence"/>
</dbReference>
<dbReference type="InterPro" id="IPR010982">
    <property type="entry name" value="Lambda_DNA-bd_dom_sf"/>
</dbReference>
<name>A0ABR5TJU3_9EURY</name>
<gene>
    <name evidence="2" type="ORF">AKJ55_00685</name>
</gene>
<evidence type="ECO:0000313" key="2">
    <source>
        <dbReference type="EMBL" id="KXB08610.1"/>
    </source>
</evidence>
<evidence type="ECO:0000313" key="3">
    <source>
        <dbReference type="Proteomes" id="UP000070633"/>
    </source>
</evidence>